<sequence>MHQQYETLAYSMPLKIKRQTGSLMTKTVNLKADVNLETGEVKLMVAAADLQKLCKDAKISDQ</sequence>
<keyword evidence="2" id="KW-1185">Reference proteome</keyword>
<organism evidence="1 2">
    <name type="scientific">Levilactobacillus hammesii DSM 16381</name>
    <dbReference type="NCBI Taxonomy" id="1423753"/>
    <lineage>
        <taxon>Bacteria</taxon>
        <taxon>Bacillati</taxon>
        <taxon>Bacillota</taxon>
        <taxon>Bacilli</taxon>
        <taxon>Lactobacillales</taxon>
        <taxon>Lactobacillaceae</taxon>
        <taxon>Levilactobacillus</taxon>
    </lineage>
</organism>
<accession>A0A0R1UJ27</accession>
<gene>
    <name evidence="1" type="ORF">FD28_GL001177</name>
</gene>
<reference evidence="1 2" key="1">
    <citation type="journal article" date="2015" name="Genome Announc.">
        <title>Expanding the biotechnology potential of lactobacilli through comparative genomics of 213 strains and associated genera.</title>
        <authorList>
            <person name="Sun Z."/>
            <person name="Harris H.M."/>
            <person name="McCann A."/>
            <person name="Guo C."/>
            <person name="Argimon S."/>
            <person name="Zhang W."/>
            <person name="Yang X."/>
            <person name="Jeffery I.B."/>
            <person name="Cooney J.C."/>
            <person name="Kagawa T.F."/>
            <person name="Liu W."/>
            <person name="Song Y."/>
            <person name="Salvetti E."/>
            <person name="Wrobel A."/>
            <person name="Rasinkangas P."/>
            <person name="Parkhill J."/>
            <person name="Rea M.C."/>
            <person name="O'Sullivan O."/>
            <person name="Ritari J."/>
            <person name="Douillard F.P."/>
            <person name="Paul Ross R."/>
            <person name="Yang R."/>
            <person name="Briner A.E."/>
            <person name="Felis G.E."/>
            <person name="de Vos W.M."/>
            <person name="Barrangou R."/>
            <person name="Klaenhammer T.R."/>
            <person name="Caufield P.W."/>
            <person name="Cui Y."/>
            <person name="Zhang H."/>
            <person name="O'Toole P.W."/>
        </authorList>
    </citation>
    <scope>NUCLEOTIDE SEQUENCE [LARGE SCALE GENOMIC DNA]</scope>
    <source>
        <strain evidence="1 2">DSM 16381</strain>
    </source>
</reference>
<comment type="caution">
    <text evidence="1">The sequence shown here is derived from an EMBL/GenBank/DDBJ whole genome shotgun (WGS) entry which is preliminary data.</text>
</comment>
<dbReference type="PATRIC" id="fig|1423753.3.peg.1225"/>
<proteinExistence type="predicted"/>
<evidence type="ECO:0000313" key="2">
    <source>
        <dbReference type="Proteomes" id="UP000051580"/>
    </source>
</evidence>
<dbReference type="RefSeq" id="WP_057735024.1">
    <property type="nucleotide sequence ID" value="NZ_AZFS01000064.1"/>
</dbReference>
<name>A0A0R1UJ27_9LACO</name>
<dbReference type="AlphaFoldDB" id="A0A0R1UJ27"/>
<dbReference type="EMBL" id="AZFS01000064">
    <property type="protein sequence ID" value="KRL93305.1"/>
    <property type="molecule type" value="Genomic_DNA"/>
</dbReference>
<protein>
    <submittedName>
        <fullName evidence="1">Uncharacterized protein</fullName>
    </submittedName>
</protein>
<evidence type="ECO:0000313" key="1">
    <source>
        <dbReference type="EMBL" id="KRL93305.1"/>
    </source>
</evidence>
<dbReference type="Proteomes" id="UP000051580">
    <property type="component" value="Unassembled WGS sequence"/>
</dbReference>
<dbReference type="OrthoDB" id="2326288at2"/>